<name>A0ABR3EJU4_9AGAR</name>
<dbReference type="EMBL" id="JBAHYK010003855">
    <property type="protein sequence ID" value="KAL0563162.1"/>
    <property type="molecule type" value="Genomic_DNA"/>
</dbReference>
<dbReference type="PANTHER" id="PTHR28058:SF1">
    <property type="entry name" value="SMALL RIBOSOMAL SUBUNIT PROTEIN BS1M"/>
    <property type="match status" value="1"/>
</dbReference>
<evidence type="ECO:0000256" key="1">
    <source>
        <dbReference type="SAM" id="MobiDB-lite"/>
    </source>
</evidence>
<keyword evidence="3" id="KW-1185">Reference proteome</keyword>
<proteinExistence type="predicted"/>
<dbReference type="InterPro" id="IPR016712">
    <property type="entry name" value="Rbsml_bS1m-like"/>
</dbReference>
<dbReference type="Proteomes" id="UP001465976">
    <property type="component" value="Unassembled WGS sequence"/>
</dbReference>
<gene>
    <name evidence="2" type="ORF">V5O48_018913</name>
</gene>
<protein>
    <submittedName>
        <fullName evidence="2">Uncharacterized protein</fullName>
    </submittedName>
</protein>
<feature type="region of interest" description="Disordered" evidence="1">
    <location>
        <begin position="442"/>
        <end position="464"/>
    </location>
</feature>
<reference evidence="2 3" key="1">
    <citation type="submission" date="2024-02" db="EMBL/GenBank/DDBJ databases">
        <title>A draft genome for the cacao thread blight pathogen Marasmius crinis-equi.</title>
        <authorList>
            <person name="Cohen S.P."/>
            <person name="Baruah I.K."/>
            <person name="Amoako-Attah I."/>
            <person name="Bukari Y."/>
            <person name="Meinhardt L.W."/>
            <person name="Bailey B.A."/>
        </authorList>
    </citation>
    <scope>NUCLEOTIDE SEQUENCE [LARGE SCALE GENOMIC DNA]</scope>
    <source>
        <strain evidence="2 3">GH-76</strain>
    </source>
</reference>
<organism evidence="2 3">
    <name type="scientific">Marasmius crinis-equi</name>
    <dbReference type="NCBI Taxonomy" id="585013"/>
    <lineage>
        <taxon>Eukaryota</taxon>
        <taxon>Fungi</taxon>
        <taxon>Dikarya</taxon>
        <taxon>Basidiomycota</taxon>
        <taxon>Agaricomycotina</taxon>
        <taxon>Agaricomycetes</taxon>
        <taxon>Agaricomycetidae</taxon>
        <taxon>Agaricales</taxon>
        <taxon>Marasmiineae</taxon>
        <taxon>Marasmiaceae</taxon>
        <taxon>Marasmius</taxon>
    </lineage>
</organism>
<accession>A0ABR3EJU4</accession>
<dbReference type="PANTHER" id="PTHR28058">
    <property type="entry name" value="37S RIBOSOMAL PROTEIN MRP51, MITOCHONDRIAL"/>
    <property type="match status" value="1"/>
</dbReference>
<dbReference type="Pfam" id="PF11709">
    <property type="entry name" value="Mit_ribos_Mrp51"/>
    <property type="match status" value="1"/>
</dbReference>
<comment type="caution">
    <text evidence="2">The sequence shown here is derived from an EMBL/GenBank/DDBJ whole genome shotgun (WGS) entry which is preliminary data.</text>
</comment>
<evidence type="ECO:0000313" key="3">
    <source>
        <dbReference type="Proteomes" id="UP001465976"/>
    </source>
</evidence>
<sequence>MASTTIVKKSAKTIDPSSPFASLLRRSRFASFDPTIRQTYRTPPEAAHRGDYGLKRPLLSARTRRKNAFIALPAPFDSRAQYIEWENAENEVRFIRRFEEMEVSPRLPTAGAGVLARQGKGKTSWEETLGAKNSTTWVVDSEFGFEEEGVEVEEMFRKRNDDDGGVDLTRLQRTEQTQKAAPVDENLLAFGRRGPGAYGARRGLLEEASKVRLMPNIYAMSPREFTRYVRKLRELRPKFAEYVQKTWEAQQERIASDPFSRKSDAETEQEEAPDLLTAAQTRFQHHHIHFLESHTAESFADPESTAIEQRPHQVGGLLYARLSPLHSELHAQPQPGIVLQKARKDLSSLYTKENENVYIASLGGMTPIIRKKDWAGKRALMDNLSATGNIDRNLLPSSLANMRLTPGSVILEQVPRTVGAPGWTAGLSSASVSSEATVKTEDFGRDNPYMPGTPAYSGLQKSERRTSKDLVYSVEQERDDMRVELKKTRMNAEFARRIATPKRARDQLTGTLNRILAPATKGSGKF</sequence>
<evidence type="ECO:0000313" key="2">
    <source>
        <dbReference type="EMBL" id="KAL0563162.1"/>
    </source>
</evidence>